<proteinExistence type="predicted"/>
<protein>
    <recommendedName>
        <fullName evidence="3">Capsule assembly protein Wzi</fullName>
    </recommendedName>
</protein>
<reference evidence="2" key="1">
    <citation type="journal article" date="2019" name="Int. J. Syst. Evol. Microbiol.">
        <title>The Global Catalogue of Microorganisms (GCM) 10K type strain sequencing project: providing services to taxonomists for standard genome sequencing and annotation.</title>
        <authorList>
            <consortium name="The Broad Institute Genomics Platform"/>
            <consortium name="The Broad Institute Genome Sequencing Center for Infectious Disease"/>
            <person name="Wu L."/>
            <person name="Ma J."/>
        </authorList>
    </citation>
    <scope>NUCLEOTIDE SEQUENCE [LARGE SCALE GENOMIC DNA]</scope>
    <source>
        <strain evidence="2">CGMCC 4.7466</strain>
    </source>
</reference>
<dbReference type="RefSeq" id="WP_377069418.1">
    <property type="nucleotide sequence ID" value="NZ_JBHSJJ010000027.1"/>
</dbReference>
<comment type="caution">
    <text evidence="1">The sequence shown here is derived from an EMBL/GenBank/DDBJ whole genome shotgun (WGS) entry which is preliminary data.</text>
</comment>
<keyword evidence="2" id="KW-1185">Reference proteome</keyword>
<accession>A0ABV9T992</accession>
<dbReference type="EMBL" id="JBHSJJ010000027">
    <property type="protein sequence ID" value="MFC4875012.1"/>
    <property type="molecule type" value="Genomic_DNA"/>
</dbReference>
<evidence type="ECO:0008006" key="3">
    <source>
        <dbReference type="Google" id="ProtNLM"/>
    </source>
</evidence>
<gene>
    <name evidence="1" type="ORF">ACFPFU_25135</name>
</gene>
<evidence type="ECO:0000313" key="1">
    <source>
        <dbReference type="EMBL" id="MFC4875012.1"/>
    </source>
</evidence>
<evidence type="ECO:0000313" key="2">
    <source>
        <dbReference type="Proteomes" id="UP001595818"/>
    </source>
</evidence>
<sequence length="427" mass="48805">MLFPLAVDAQHHDEHEDHDMDEVPSFLSRNLPMTVNGSGTAWHPVNSPMYMNFSRKGEWNMMLHYGVFPAYTFQNPHNRDLRSQKEFMLPTWVMMMGNRKIGKKGLFSIRGMFSADPLIMGGSGYPLLYQTGETHRGVPLIDRQHPHDLFSELSVAYSHAFSTDIDAYVYLAFPGEPALGPPAFMHRPSALNMPDSPLGHHWQDATHIIYGVASTGFRYKRLRLEGSLFTGREPGENRLWFDRPRFDSWSTRVHYLLGDSYAFQASYSYLHSPEVHEPERDVNRITASVLHNIWLDHESVLSSSFVYGLNRSWDREEPGNIFPSHSFLLESALQGKKLNVFGRIELLQKSFHELGIEGEQGHGDQNTWIGAIKPGVSVYLLKNRLFWLDGGFTVTYHRVGSDLIPYYGSGSTLAYQVFLRMIPPLMH</sequence>
<dbReference type="Proteomes" id="UP001595818">
    <property type="component" value="Unassembled WGS sequence"/>
</dbReference>
<name>A0ABV9T992_9BACT</name>
<organism evidence="1 2">
    <name type="scientific">Negadavirga shengliensis</name>
    <dbReference type="NCBI Taxonomy" id="1389218"/>
    <lineage>
        <taxon>Bacteria</taxon>
        <taxon>Pseudomonadati</taxon>
        <taxon>Bacteroidota</taxon>
        <taxon>Cytophagia</taxon>
        <taxon>Cytophagales</taxon>
        <taxon>Cyclobacteriaceae</taxon>
        <taxon>Negadavirga</taxon>
    </lineage>
</organism>